<protein>
    <recommendedName>
        <fullName evidence="4">DDE Tnp4 domain-containing protein</fullName>
    </recommendedName>
</protein>
<feature type="non-terminal residue" evidence="2">
    <location>
        <position position="98"/>
    </location>
</feature>
<dbReference type="Proteomes" id="UP000054217">
    <property type="component" value="Unassembled WGS sequence"/>
</dbReference>
<evidence type="ECO:0000313" key="2">
    <source>
        <dbReference type="EMBL" id="KIN95613.1"/>
    </source>
</evidence>
<dbReference type="EMBL" id="KN832063">
    <property type="protein sequence ID" value="KIN95613.1"/>
    <property type="molecule type" value="Genomic_DNA"/>
</dbReference>
<keyword evidence="3" id="KW-1185">Reference proteome</keyword>
<dbReference type="AlphaFoldDB" id="A0A0C3NJQ6"/>
<name>A0A0C3NJQ6_PISTI</name>
<evidence type="ECO:0000256" key="1">
    <source>
        <dbReference type="SAM" id="MobiDB-lite"/>
    </source>
</evidence>
<feature type="region of interest" description="Disordered" evidence="1">
    <location>
        <begin position="45"/>
        <end position="70"/>
    </location>
</feature>
<dbReference type="OrthoDB" id="1681765at2759"/>
<sequence>IFGVVKRRFRLMVAAPEYDLQVQAKLVPALCVLHNFIRTHDPDDTGEFDGISGTHQRPTTHLSERAPADFGHTITPAERSRASEKWDSIAKAMWAQYV</sequence>
<dbReference type="InParanoid" id="A0A0C3NJQ6"/>
<proteinExistence type="predicted"/>
<reference evidence="3" key="2">
    <citation type="submission" date="2015-01" db="EMBL/GenBank/DDBJ databases">
        <title>Evolutionary Origins and Diversification of the Mycorrhizal Mutualists.</title>
        <authorList>
            <consortium name="DOE Joint Genome Institute"/>
            <consortium name="Mycorrhizal Genomics Consortium"/>
            <person name="Kohler A."/>
            <person name="Kuo A."/>
            <person name="Nagy L.G."/>
            <person name="Floudas D."/>
            <person name="Copeland A."/>
            <person name="Barry K.W."/>
            <person name="Cichocki N."/>
            <person name="Veneault-Fourrey C."/>
            <person name="LaButti K."/>
            <person name="Lindquist E.A."/>
            <person name="Lipzen A."/>
            <person name="Lundell T."/>
            <person name="Morin E."/>
            <person name="Murat C."/>
            <person name="Riley R."/>
            <person name="Ohm R."/>
            <person name="Sun H."/>
            <person name="Tunlid A."/>
            <person name="Henrissat B."/>
            <person name="Grigoriev I.V."/>
            <person name="Hibbett D.S."/>
            <person name="Martin F."/>
        </authorList>
    </citation>
    <scope>NUCLEOTIDE SEQUENCE [LARGE SCALE GENOMIC DNA]</scope>
    <source>
        <strain evidence="3">Marx 270</strain>
    </source>
</reference>
<feature type="non-terminal residue" evidence="2">
    <location>
        <position position="1"/>
    </location>
</feature>
<organism evidence="2 3">
    <name type="scientific">Pisolithus tinctorius Marx 270</name>
    <dbReference type="NCBI Taxonomy" id="870435"/>
    <lineage>
        <taxon>Eukaryota</taxon>
        <taxon>Fungi</taxon>
        <taxon>Dikarya</taxon>
        <taxon>Basidiomycota</taxon>
        <taxon>Agaricomycotina</taxon>
        <taxon>Agaricomycetes</taxon>
        <taxon>Agaricomycetidae</taxon>
        <taxon>Boletales</taxon>
        <taxon>Sclerodermatineae</taxon>
        <taxon>Pisolithaceae</taxon>
        <taxon>Pisolithus</taxon>
    </lineage>
</organism>
<evidence type="ECO:0008006" key="4">
    <source>
        <dbReference type="Google" id="ProtNLM"/>
    </source>
</evidence>
<reference evidence="2 3" key="1">
    <citation type="submission" date="2014-04" db="EMBL/GenBank/DDBJ databases">
        <authorList>
            <consortium name="DOE Joint Genome Institute"/>
            <person name="Kuo A."/>
            <person name="Kohler A."/>
            <person name="Costa M.D."/>
            <person name="Nagy L.G."/>
            <person name="Floudas D."/>
            <person name="Copeland A."/>
            <person name="Barry K.W."/>
            <person name="Cichocki N."/>
            <person name="Veneault-Fourrey C."/>
            <person name="LaButti K."/>
            <person name="Lindquist E.A."/>
            <person name="Lipzen A."/>
            <person name="Lundell T."/>
            <person name="Morin E."/>
            <person name="Murat C."/>
            <person name="Sun H."/>
            <person name="Tunlid A."/>
            <person name="Henrissat B."/>
            <person name="Grigoriev I.V."/>
            <person name="Hibbett D.S."/>
            <person name="Martin F."/>
            <person name="Nordberg H.P."/>
            <person name="Cantor M.N."/>
            <person name="Hua S.X."/>
        </authorList>
    </citation>
    <scope>NUCLEOTIDE SEQUENCE [LARGE SCALE GENOMIC DNA]</scope>
    <source>
        <strain evidence="2 3">Marx 270</strain>
    </source>
</reference>
<dbReference type="HOGENOM" id="CLU_040082_4_0_1"/>
<gene>
    <name evidence="2" type="ORF">M404DRAFT_95815</name>
</gene>
<evidence type="ECO:0000313" key="3">
    <source>
        <dbReference type="Proteomes" id="UP000054217"/>
    </source>
</evidence>
<accession>A0A0C3NJQ6</accession>